<dbReference type="InterPro" id="IPR000182">
    <property type="entry name" value="GNAT_dom"/>
</dbReference>
<evidence type="ECO:0000259" key="6">
    <source>
        <dbReference type="Pfam" id="PF00583"/>
    </source>
</evidence>
<feature type="domain" description="N-acetyltransferase" evidence="6">
    <location>
        <begin position="32"/>
        <end position="121"/>
    </location>
</feature>
<comment type="catalytic activity">
    <reaction evidence="5">
        <text>glycyl-tRNA(Gly) + acetyl-CoA = N-acetylglycyl-tRNA(Gly) + CoA + H(+)</text>
        <dbReference type="Rhea" id="RHEA:81867"/>
        <dbReference type="Rhea" id="RHEA-COMP:9683"/>
        <dbReference type="Rhea" id="RHEA-COMP:19766"/>
        <dbReference type="ChEBI" id="CHEBI:15378"/>
        <dbReference type="ChEBI" id="CHEBI:57287"/>
        <dbReference type="ChEBI" id="CHEBI:57288"/>
        <dbReference type="ChEBI" id="CHEBI:78522"/>
        <dbReference type="ChEBI" id="CHEBI:232036"/>
    </reaction>
</comment>
<reference evidence="7" key="1">
    <citation type="journal article" date="2014" name="Int. J. Syst. Evol. Microbiol.">
        <title>Complete genome sequence of Corynebacterium casei LMG S-19264T (=DSM 44701T), isolated from a smear-ripened cheese.</title>
        <authorList>
            <consortium name="US DOE Joint Genome Institute (JGI-PGF)"/>
            <person name="Walter F."/>
            <person name="Albersmeier A."/>
            <person name="Kalinowski J."/>
            <person name="Ruckert C."/>
        </authorList>
    </citation>
    <scope>NUCLEOTIDE SEQUENCE</scope>
    <source>
        <strain evidence="7">VKM B-1513</strain>
    </source>
</reference>
<reference evidence="7" key="2">
    <citation type="submission" date="2023-01" db="EMBL/GenBank/DDBJ databases">
        <authorList>
            <person name="Sun Q."/>
            <person name="Evtushenko L."/>
        </authorList>
    </citation>
    <scope>NUCLEOTIDE SEQUENCE</scope>
    <source>
        <strain evidence="7">VKM B-1513</strain>
    </source>
</reference>
<dbReference type="Pfam" id="PF00583">
    <property type="entry name" value="Acetyltransf_1"/>
    <property type="match status" value="1"/>
</dbReference>
<evidence type="ECO:0000313" key="8">
    <source>
        <dbReference type="Proteomes" id="UP001143486"/>
    </source>
</evidence>
<dbReference type="PANTHER" id="PTHR36449">
    <property type="entry name" value="ACETYLTRANSFERASE-RELATED"/>
    <property type="match status" value="1"/>
</dbReference>
<dbReference type="RefSeq" id="WP_271185450.1">
    <property type="nucleotide sequence ID" value="NZ_BSFE01000001.1"/>
</dbReference>
<keyword evidence="2" id="KW-1277">Toxin-antitoxin system</keyword>
<keyword evidence="4" id="KW-0012">Acyltransferase</keyword>
<dbReference type="GO" id="GO:0016747">
    <property type="term" value="F:acyltransferase activity, transferring groups other than amino-acyl groups"/>
    <property type="evidence" value="ECO:0007669"/>
    <property type="project" value="InterPro"/>
</dbReference>
<dbReference type="Proteomes" id="UP001143486">
    <property type="component" value="Unassembled WGS sequence"/>
</dbReference>
<organism evidence="7 8">
    <name type="scientific">Maricaulis virginensis</name>
    <dbReference type="NCBI Taxonomy" id="144022"/>
    <lineage>
        <taxon>Bacteria</taxon>
        <taxon>Pseudomonadati</taxon>
        <taxon>Pseudomonadota</taxon>
        <taxon>Alphaproteobacteria</taxon>
        <taxon>Maricaulales</taxon>
        <taxon>Maricaulaceae</taxon>
        <taxon>Maricaulis</taxon>
    </lineage>
</organism>
<comment type="caution">
    <text evidence="7">The sequence shown here is derived from an EMBL/GenBank/DDBJ whole genome shotgun (WGS) entry which is preliminary data.</text>
</comment>
<evidence type="ECO:0000313" key="7">
    <source>
        <dbReference type="EMBL" id="GLK51057.1"/>
    </source>
</evidence>
<proteinExistence type="predicted"/>
<name>A0A9W6MMC6_9PROT</name>
<evidence type="ECO:0000256" key="2">
    <source>
        <dbReference type="ARBA" id="ARBA00022649"/>
    </source>
</evidence>
<dbReference type="SUPFAM" id="SSF55729">
    <property type="entry name" value="Acyl-CoA N-acyltransferases (Nat)"/>
    <property type="match status" value="1"/>
</dbReference>
<sequence length="175" mass="18608">MALPSWREEAIAKRHARAGFQCGEPELDTFLARYARQAHERGASKTFLAISDEASGAVLGFYSVSPASLAFEAVPDSVKRGLARHDVPAFRLARLAVDRSVQGQGLGGQLLLAAGRRCLRAASQTGGVALLIDAKSERVAHWYAAYGAVARPDCPRSLLLPFATLHAALSAAGRL</sequence>
<dbReference type="PANTHER" id="PTHR36449:SF1">
    <property type="entry name" value="ACETYLTRANSFERASE"/>
    <property type="match status" value="1"/>
</dbReference>
<dbReference type="AlphaFoldDB" id="A0A9W6MMC6"/>
<gene>
    <name evidence="7" type="ORF">GCM10017621_05650</name>
</gene>
<dbReference type="InterPro" id="IPR016181">
    <property type="entry name" value="Acyl_CoA_acyltransferase"/>
</dbReference>
<evidence type="ECO:0000256" key="3">
    <source>
        <dbReference type="ARBA" id="ARBA00022679"/>
    </source>
</evidence>
<evidence type="ECO:0000256" key="4">
    <source>
        <dbReference type="ARBA" id="ARBA00023315"/>
    </source>
</evidence>
<accession>A0A9W6MMC6</accession>
<dbReference type="EMBL" id="BSFE01000001">
    <property type="protein sequence ID" value="GLK51057.1"/>
    <property type="molecule type" value="Genomic_DNA"/>
</dbReference>
<dbReference type="Gene3D" id="3.40.630.30">
    <property type="match status" value="1"/>
</dbReference>
<keyword evidence="3" id="KW-0808">Transferase</keyword>
<evidence type="ECO:0000256" key="5">
    <source>
        <dbReference type="ARBA" id="ARBA00049880"/>
    </source>
</evidence>
<evidence type="ECO:0000256" key="1">
    <source>
        <dbReference type="ARBA" id="ARBA00022491"/>
    </source>
</evidence>
<protein>
    <submittedName>
        <fullName evidence="7">N-acetyltransferase</fullName>
    </submittedName>
</protein>
<keyword evidence="8" id="KW-1185">Reference proteome</keyword>
<keyword evidence="1" id="KW-0678">Repressor</keyword>